<reference evidence="5" key="1">
    <citation type="submission" date="2010-02" db="EMBL/GenBank/DDBJ databases">
        <title>Sequencing and annotation of the Blastocystis hominis genome.</title>
        <authorList>
            <person name="Wincker P."/>
        </authorList>
    </citation>
    <scope>NUCLEOTIDE SEQUENCE</scope>
    <source>
        <strain evidence="5">Singapore isolate B</strain>
    </source>
</reference>
<proteinExistence type="inferred from homology"/>
<organism evidence="5">
    <name type="scientific">Blastocystis hominis</name>
    <dbReference type="NCBI Taxonomy" id="12968"/>
    <lineage>
        <taxon>Eukaryota</taxon>
        <taxon>Sar</taxon>
        <taxon>Stramenopiles</taxon>
        <taxon>Bigyra</taxon>
        <taxon>Opalozoa</taxon>
        <taxon>Opalinata</taxon>
        <taxon>Blastocystidae</taxon>
        <taxon>Blastocystis</taxon>
    </lineage>
</organism>
<keyword evidence="3" id="KW-0648">Protein biosynthesis</keyword>
<evidence type="ECO:0000259" key="4">
    <source>
        <dbReference type="SMART" id="SM00653"/>
    </source>
</evidence>
<protein>
    <recommendedName>
        <fullName evidence="4">Translation initiation factor IF2/IF5 domain-containing protein</fullName>
    </recommendedName>
</protein>
<comment type="similarity">
    <text evidence="1">Belongs to the eIF-2-beta/eIF-5 family.</text>
</comment>
<dbReference type="InterPro" id="IPR016190">
    <property type="entry name" value="Transl_init_fac_IF2/IF5_Zn-bd"/>
</dbReference>
<evidence type="ECO:0000313" key="6">
    <source>
        <dbReference type="Proteomes" id="UP000008312"/>
    </source>
</evidence>
<keyword evidence="6" id="KW-1185">Reference proteome</keyword>
<dbReference type="FunCoup" id="D8M5P8">
    <property type="interactions" value="279"/>
</dbReference>
<dbReference type="GO" id="GO:0003743">
    <property type="term" value="F:translation initiation factor activity"/>
    <property type="evidence" value="ECO:0007669"/>
    <property type="project" value="UniProtKB-KW"/>
</dbReference>
<feature type="domain" description="Translation initiation factor IF2/IF5" evidence="4">
    <location>
        <begin position="2"/>
        <end position="108"/>
    </location>
</feature>
<dbReference type="SMART" id="SM00653">
    <property type="entry name" value="eIF2B_5"/>
    <property type="match status" value="1"/>
</dbReference>
<dbReference type="Proteomes" id="UP000008312">
    <property type="component" value="Unassembled WGS sequence"/>
</dbReference>
<dbReference type="SUPFAM" id="SSF100966">
    <property type="entry name" value="Translation initiation factor 2 beta, aIF2beta, N-terminal domain"/>
    <property type="match status" value="1"/>
</dbReference>
<dbReference type="RefSeq" id="XP_012897435.1">
    <property type="nucleotide sequence ID" value="XM_013041981.1"/>
</dbReference>
<dbReference type="PANTHER" id="PTHR23001">
    <property type="entry name" value="EUKARYOTIC TRANSLATION INITIATION FACTOR"/>
    <property type="match status" value="1"/>
</dbReference>
<evidence type="ECO:0000313" key="5">
    <source>
        <dbReference type="EMBL" id="CBK23387.2"/>
    </source>
</evidence>
<dbReference type="SUPFAM" id="SSF75689">
    <property type="entry name" value="Zinc-binding domain of translation initiation factor 2 beta"/>
    <property type="match status" value="1"/>
</dbReference>
<evidence type="ECO:0000256" key="3">
    <source>
        <dbReference type="ARBA" id="ARBA00022917"/>
    </source>
</evidence>
<dbReference type="Gene3D" id="3.30.30.170">
    <property type="match status" value="1"/>
</dbReference>
<gene>
    <name evidence="5" type="ORF">GSBLH_T00003273001</name>
</gene>
<keyword evidence="2" id="KW-0396">Initiation factor</keyword>
<dbReference type="PANTHER" id="PTHR23001:SF3">
    <property type="entry name" value="EUKARYOTIC TRANSLATION INITIATION FACTOR 2 SUBUNIT 2"/>
    <property type="match status" value="1"/>
</dbReference>
<dbReference type="GO" id="GO:0031369">
    <property type="term" value="F:translation initiation factor binding"/>
    <property type="evidence" value="ECO:0007669"/>
    <property type="project" value="TreeGrafter"/>
</dbReference>
<dbReference type="GeneID" id="24920378"/>
<dbReference type="Pfam" id="PF01873">
    <property type="entry name" value="eIF-5_eIF-2B"/>
    <property type="match status" value="1"/>
</dbReference>
<dbReference type="GO" id="GO:0001731">
    <property type="term" value="P:formation of translation preinitiation complex"/>
    <property type="evidence" value="ECO:0007669"/>
    <property type="project" value="TreeGrafter"/>
</dbReference>
<dbReference type="OMA" id="FIRYYVV"/>
<dbReference type="EMBL" id="FN668661">
    <property type="protein sequence ID" value="CBK23387.2"/>
    <property type="molecule type" value="Genomic_DNA"/>
</dbReference>
<dbReference type="InterPro" id="IPR045196">
    <property type="entry name" value="IF2/IF5"/>
</dbReference>
<dbReference type="InParanoid" id="D8M5P8"/>
<name>D8M5P8_BLAHO</name>
<accession>D8M5P8</accession>
<dbReference type="InterPro" id="IPR002735">
    <property type="entry name" value="Transl_init_fac_IF2/IF5_dom"/>
</dbReference>
<dbReference type="OrthoDB" id="10255414at2759"/>
<evidence type="ECO:0000256" key="2">
    <source>
        <dbReference type="ARBA" id="ARBA00022540"/>
    </source>
</evidence>
<dbReference type="GO" id="GO:0005850">
    <property type="term" value="C:eukaryotic translation initiation factor 2 complex"/>
    <property type="evidence" value="ECO:0007669"/>
    <property type="project" value="TreeGrafter"/>
</dbReference>
<dbReference type="GO" id="GO:0003729">
    <property type="term" value="F:mRNA binding"/>
    <property type="evidence" value="ECO:0007669"/>
    <property type="project" value="TreeGrafter"/>
</dbReference>
<dbReference type="AlphaFoldDB" id="D8M5P8"/>
<dbReference type="InterPro" id="IPR016189">
    <property type="entry name" value="Transl_init_fac_IF2/IF5_N"/>
</dbReference>
<dbReference type="FunFam" id="3.30.30.170:FF:000001">
    <property type="entry name" value="Eukaryotic translation initiation factor 2 subunit"/>
    <property type="match status" value="1"/>
</dbReference>
<evidence type="ECO:0000256" key="1">
    <source>
        <dbReference type="ARBA" id="ARBA00010397"/>
    </source>
</evidence>
<sequence length="131" mass="14865">MMSAPHVARVGTTKTCWVNFVDHCNKMNRDYKHVLSFVLSELGTDGSLDGKNQLVIKGKYTSKKLESILKKYIGMYVACNDCRSPNTVLERDHINKLYFVICKSCGSKRSVAAIKTGYHAVKKGERYKNRQ</sequence>